<dbReference type="GeneID" id="70233390"/>
<gene>
    <name evidence="1" type="ORF">OGAPHI_001422</name>
</gene>
<dbReference type="Proteomes" id="UP000769157">
    <property type="component" value="Unassembled WGS sequence"/>
</dbReference>
<proteinExistence type="predicted"/>
<protein>
    <submittedName>
        <fullName evidence="1">Uncharacterized protein</fullName>
    </submittedName>
</protein>
<dbReference type="AlphaFoldDB" id="A0A9P8T7Y0"/>
<evidence type="ECO:0000313" key="1">
    <source>
        <dbReference type="EMBL" id="KAH3669301.1"/>
    </source>
</evidence>
<reference evidence="1" key="1">
    <citation type="journal article" date="2021" name="Open Biol.">
        <title>Shared evolutionary footprints suggest mitochondrial oxidative damage underlies multiple complex I losses in fungi.</title>
        <authorList>
            <person name="Schikora-Tamarit M.A."/>
            <person name="Marcet-Houben M."/>
            <person name="Nosek J."/>
            <person name="Gabaldon T."/>
        </authorList>
    </citation>
    <scope>NUCLEOTIDE SEQUENCE</scope>
    <source>
        <strain evidence="1">CBS6075</strain>
    </source>
</reference>
<evidence type="ECO:0000313" key="2">
    <source>
        <dbReference type="Proteomes" id="UP000769157"/>
    </source>
</evidence>
<dbReference type="EMBL" id="JAEUBE010000137">
    <property type="protein sequence ID" value="KAH3669301.1"/>
    <property type="molecule type" value="Genomic_DNA"/>
</dbReference>
<accession>A0A9P8T7Y0</accession>
<keyword evidence="2" id="KW-1185">Reference proteome</keyword>
<name>A0A9P8T7Y0_9ASCO</name>
<reference evidence="1" key="2">
    <citation type="submission" date="2021-01" db="EMBL/GenBank/DDBJ databases">
        <authorList>
            <person name="Schikora-Tamarit M.A."/>
        </authorList>
    </citation>
    <scope>NUCLEOTIDE SEQUENCE</scope>
    <source>
        <strain evidence="1">CBS6075</strain>
    </source>
</reference>
<dbReference type="RefSeq" id="XP_046063564.1">
    <property type="nucleotide sequence ID" value="XM_046202182.1"/>
</dbReference>
<comment type="caution">
    <text evidence="1">The sequence shown here is derived from an EMBL/GenBank/DDBJ whole genome shotgun (WGS) entry which is preliminary data.</text>
</comment>
<organism evidence="1 2">
    <name type="scientific">Ogataea philodendri</name>
    <dbReference type="NCBI Taxonomy" id="1378263"/>
    <lineage>
        <taxon>Eukaryota</taxon>
        <taxon>Fungi</taxon>
        <taxon>Dikarya</taxon>
        <taxon>Ascomycota</taxon>
        <taxon>Saccharomycotina</taxon>
        <taxon>Pichiomycetes</taxon>
        <taxon>Pichiales</taxon>
        <taxon>Pichiaceae</taxon>
        <taxon>Ogataea</taxon>
    </lineage>
</organism>
<sequence>MSRSGPALACTIGMAPLNRYSTTAIPKCSFHIVLRPKSAFDRYSSKTSLGAFTSKTTYCSISSFLTNSFNSTTVSSSCAVLVDPTSTSLYGFSEVSRYLAYSSIKSPCLFSGLNWARYSMVRSFLPNGLAILVSSIPVEGYRILGGCVSTTLDQTDLMWLHVHVELHRVMSMHWATNS</sequence>